<evidence type="ECO:0000256" key="3">
    <source>
        <dbReference type="ARBA" id="ARBA00022833"/>
    </source>
</evidence>
<dbReference type="Proteomes" id="UP001189429">
    <property type="component" value="Unassembled WGS sequence"/>
</dbReference>
<dbReference type="Gene3D" id="6.10.140.2220">
    <property type="match status" value="1"/>
</dbReference>
<evidence type="ECO:0000256" key="2">
    <source>
        <dbReference type="ARBA" id="ARBA00022771"/>
    </source>
</evidence>
<gene>
    <name evidence="6" type="ORF">PCOR1329_LOCUS15429</name>
</gene>
<keyword evidence="3" id="KW-0862">Zinc</keyword>
<sequence length="122" mass="13718">MLPEDACAACGRLQPKEQCNSCTAVLYCATECRRAHWPVHKIVCSLQSQNCSFQNKPSAPESPNVTARRMLVTPQSGHPLALVACARWQPRAAGWTRKARGPLSRQLRRLTLPWLFHVCTFF</sequence>
<evidence type="ECO:0000256" key="4">
    <source>
        <dbReference type="PROSITE-ProRule" id="PRU00134"/>
    </source>
</evidence>
<feature type="domain" description="MYND-type" evidence="5">
    <location>
        <begin position="7"/>
        <end position="44"/>
    </location>
</feature>
<comment type="caution">
    <text evidence="6">The sequence shown here is derived from an EMBL/GenBank/DDBJ whole genome shotgun (WGS) entry which is preliminary data.</text>
</comment>
<keyword evidence="2 4" id="KW-0863">Zinc-finger</keyword>
<dbReference type="SUPFAM" id="SSF144232">
    <property type="entry name" value="HIT/MYND zinc finger-like"/>
    <property type="match status" value="1"/>
</dbReference>
<dbReference type="PROSITE" id="PS01360">
    <property type="entry name" value="ZF_MYND_1"/>
    <property type="match status" value="1"/>
</dbReference>
<keyword evidence="1" id="KW-0479">Metal-binding</keyword>
<reference evidence="6" key="1">
    <citation type="submission" date="2023-10" db="EMBL/GenBank/DDBJ databases">
        <authorList>
            <person name="Chen Y."/>
            <person name="Shah S."/>
            <person name="Dougan E. K."/>
            <person name="Thang M."/>
            <person name="Chan C."/>
        </authorList>
    </citation>
    <scope>NUCLEOTIDE SEQUENCE [LARGE SCALE GENOMIC DNA]</scope>
</reference>
<dbReference type="InterPro" id="IPR002893">
    <property type="entry name" value="Znf_MYND"/>
</dbReference>
<dbReference type="Pfam" id="PF01753">
    <property type="entry name" value="zf-MYND"/>
    <property type="match status" value="1"/>
</dbReference>
<keyword evidence="7" id="KW-1185">Reference proteome</keyword>
<organism evidence="6 7">
    <name type="scientific">Prorocentrum cordatum</name>
    <dbReference type="NCBI Taxonomy" id="2364126"/>
    <lineage>
        <taxon>Eukaryota</taxon>
        <taxon>Sar</taxon>
        <taxon>Alveolata</taxon>
        <taxon>Dinophyceae</taxon>
        <taxon>Prorocentrales</taxon>
        <taxon>Prorocentraceae</taxon>
        <taxon>Prorocentrum</taxon>
    </lineage>
</organism>
<evidence type="ECO:0000256" key="1">
    <source>
        <dbReference type="ARBA" id="ARBA00022723"/>
    </source>
</evidence>
<name>A0ABN9QWT5_9DINO</name>
<evidence type="ECO:0000259" key="5">
    <source>
        <dbReference type="PROSITE" id="PS50865"/>
    </source>
</evidence>
<dbReference type="EMBL" id="CAUYUJ010004669">
    <property type="protein sequence ID" value="CAK0810467.1"/>
    <property type="molecule type" value="Genomic_DNA"/>
</dbReference>
<evidence type="ECO:0000313" key="6">
    <source>
        <dbReference type="EMBL" id="CAK0810467.1"/>
    </source>
</evidence>
<protein>
    <recommendedName>
        <fullName evidence="5">MYND-type domain-containing protein</fullName>
    </recommendedName>
</protein>
<dbReference type="PROSITE" id="PS50865">
    <property type="entry name" value="ZF_MYND_2"/>
    <property type="match status" value="1"/>
</dbReference>
<proteinExistence type="predicted"/>
<accession>A0ABN9QWT5</accession>
<evidence type="ECO:0000313" key="7">
    <source>
        <dbReference type="Proteomes" id="UP001189429"/>
    </source>
</evidence>